<dbReference type="Pfam" id="PF11306">
    <property type="entry name" value="DUF3108"/>
    <property type="match status" value="1"/>
</dbReference>
<protein>
    <recommendedName>
        <fullName evidence="3">DUF3108 domain-containing protein</fullName>
    </recommendedName>
</protein>
<dbReference type="AlphaFoldDB" id="A0A6C2ULA0"/>
<name>A0A6C2ULA0_9BACT</name>
<accession>A0A6C2ULA0</accession>
<dbReference type="EMBL" id="CAAHFH010000002">
    <property type="protein sequence ID" value="VGO21010.1"/>
    <property type="molecule type" value="Genomic_DNA"/>
</dbReference>
<reference evidence="1 2" key="1">
    <citation type="submission" date="2019-04" db="EMBL/GenBank/DDBJ databases">
        <authorList>
            <person name="Van Vliet M D."/>
        </authorList>
    </citation>
    <scope>NUCLEOTIDE SEQUENCE [LARGE SCALE GENOMIC DNA]</scope>
    <source>
        <strain evidence="1 2">F21</strain>
    </source>
</reference>
<dbReference type="Proteomes" id="UP000346198">
    <property type="component" value="Unassembled WGS sequence"/>
</dbReference>
<organism evidence="1 2">
    <name type="scientific">Pontiella sulfatireligans</name>
    <dbReference type="NCBI Taxonomy" id="2750658"/>
    <lineage>
        <taxon>Bacteria</taxon>
        <taxon>Pseudomonadati</taxon>
        <taxon>Kiritimatiellota</taxon>
        <taxon>Kiritimatiellia</taxon>
        <taxon>Kiritimatiellales</taxon>
        <taxon>Pontiellaceae</taxon>
        <taxon>Pontiella</taxon>
    </lineage>
</organism>
<proteinExistence type="predicted"/>
<sequence>MQGREKRRTILKALLVVPVLLHRSFGQEAEVSGPKAPPAFEPGEKLHYSLGWQFLTVGSATLEVLPDTELNGKPVRSFLLTARTRKSIDHLFKVRDRLSSLTELDLSRSLRFEKKQREGKTKRDVVVTYDEAGKTAFYEEKLKGKKQETIILPGSQDPLSAFYFVRMQELEVGKVIKGPFTDGKKSKMALVKVAARERKKVNGRKYDTFKLLPDLKDMGGVFEKSKKAKLEIWVTADHRHIPVMMKSKVAVGSFTCELIPAETKPESK</sequence>
<evidence type="ECO:0000313" key="1">
    <source>
        <dbReference type="EMBL" id="VGO21010.1"/>
    </source>
</evidence>
<keyword evidence="2" id="KW-1185">Reference proteome</keyword>
<dbReference type="InterPro" id="IPR021457">
    <property type="entry name" value="DUF3108"/>
</dbReference>
<evidence type="ECO:0008006" key="3">
    <source>
        <dbReference type="Google" id="ProtNLM"/>
    </source>
</evidence>
<gene>
    <name evidence="1" type="ORF">SCARR_03079</name>
</gene>
<dbReference type="RefSeq" id="WP_136062502.1">
    <property type="nucleotide sequence ID" value="NZ_CAAHFH010000002.1"/>
</dbReference>
<evidence type="ECO:0000313" key="2">
    <source>
        <dbReference type="Proteomes" id="UP000346198"/>
    </source>
</evidence>